<protein>
    <recommendedName>
        <fullName evidence="4">AA1-like domain-containing protein</fullName>
    </recommendedName>
</protein>
<accession>A0A4Z1KJE0</accession>
<keyword evidence="1" id="KW-0732">Signal</keyword>
<organism evidence="2 3">
    <name type="scientific">Botrytis porri</name>
    <dbReference type="NCBI Taxonomy" id="87229"/>
    <lineage>
        <taxon>Eukaryota</taxon>
        <taxon>Fungi</taxon>
        <taxon>Dikarya</taxon>
        <taxon>Ascomycota</taxon>
        <taxon>Pezizomycotina</taxon>
        <taxon>Leotiomycetes</taxon>
        <taxon>Helotiales</taxon>
        <taxon>Sclerotiniaceae</taxon>
        <taxon>Botrytis</taxon>
    </lineage>
</organism>
<evidence type="ECO:0000256" key="1">
    <source>
        <dbReference type="SAM" id="SignalP"/>
    </source>
</evidence>
<evidence type="ECO:0008006" key="4">
    <source>
        <dbReference type="Google" id="ProtNLM"/>
    </source>
</evidence>
<comment type="caution">
    <text evidence="2">The sequence shown here is derived from an EMBL/GenBank/DDBJ whole genome shotgun (WGS) entry which is preliminary data.</text>
</comment>
<dbReference type="AlphaFoldDB" id="A0A4Z1KJE0"/>
<feature type="chain" id="PRO_5021412387" description="AA1-like domain-containing protein" evidence="1">
    <location>
        <begin position="17"/>
        <end position="186"/>
    </location>
</feature>
<evidence type="ECO:0000313" key="2">
    <source>
        <dbReference type="EMBL" id="TGO85456.1"/>
    </source>
</evidence>
<gene>
    <name evidence="2" type="ORF">BPOR_0394g00010</name>
</gene>
<dbReference type="STRING" id="87229.A0A4Z1KJE0"/>
<proteinExistence type="predicted"/>
<evidence type="ECO:0000313" key="3">
    <source>
        <dbReference type="Proteomes" id="UP000297280"/>
    </source>
</evidence>
<dbReference type="Proteomes" id="UP000297280">
    <property type="component" value="Unassembled WGS sequence"/>
</dbReference>
<feature type="signal peptide" evidence="1">
    <location>
        <begin position="1"/>
        <end position="16"/>
    </location>
</feature>
<reference evidence="2 3" key="1">
    <citation type="submission" date="2017-12" db="EMBL/GenBank/DDBJ databases">
        <title>Comparative genomics of Botrytis spp.</title>
        <authorList>
            <person name="Valero-Jimenez C.A."/>
            <person name="Tapia P."/>
            <person name="Veloso J."/>
            <person name="Silva-Moreno E."/>
            <person name="Staats M."/>
            <person name="Valdes J.H."/>
            <person name="Van Kan J.A.L."/>
        </authorList>
    </citation>
    <scope>NUCLEOTIDE SEQUENCE [LARGE SCALE GENOMIC DNA]</scope>
    <source>
        <strain evidence="2 3">MUCL3349</strain>
    </source>
</reference>
<keyword evidence="3" id="KW-1185">Reference proteome</keyword>
<dbReference type="EMBL" id="PQXO01000393">
    <property type="protein sequence ID" value="TGO85456.1"/>
    <property type="molecule type" value="Genomic_DNA"/>
</dbReference>
<sequence>MKFGISLILLAAITYAQNATVTPAPTETVVDLFLGAKRSGNYSFEGSIITGDATATTYEIRCKSGALNLPGFPTTTCDPKDPVTSSRQLSTAIDTVTAFLGETCRLEHQTAAYCNYTFIESLSSTTTSTSYTTVITGANYIEYPVAITAGIENLATLTTNAETATTATATKTCKLSPSIDKKPKGN</sequence>
<name>A0A4Z1KJE0_9HELO</name>